<dbReference type="EMBL" id="JAAAID010000195">
    <property type="protein sequence ID" value="KAG0020808.1"/>
    <property type="molecule type" value="Genomic_DNA"/>
</dbReference>
<evidence type="ECO:0000256" key="5">
    <source>
        <dbReference type="SAM" id="SignalP"/>
    </source>
</evidence>
<dbReference type="InterPro" id="IPR002018">
    <property type="entry name" value="CarbesteraseB"/>
</dbReference>
<dbReference type="InterPro" id="IPR019826">
    <property type="entry name" value="Carboxylesterase_B_AS"/>
</dbReference>
<gene>
    <name evidence="7" type="ORF">BGZ80_003566</name>
</gene>
<comment type="similarity">
    <text evidence="2">Belongs to the 'GDXG' lipolytic enzyme family.</text>
</comment>
<dbReference type="GO" id="GO:0016787">
    <property type="term" value="F:hydrolase activity"/>
    <property type="evidence" value="ECO:0007669"/>
    <property type="project" value="UniProtKB-KW"/>
</dbReference>
<dbReference type="Gene3D" id="3.40.50.1820">
    <property type="entry name" value="alpha/beta hydrolase"/>
    <property type="match status" value="1"/>
</dbReference>
<dbReference type="AlphaFoldDB" id="A0A9P6T2U5"/>
<protein>
    <recommendedName>
        <fullName evidence="6">Carboxylesterase type B domain-containing protein</fullName>
    </recommendedName>
</protein>
<evidence type="ECO:0000313" key="7">
    <source>
        <dbReference type="EMBL" id="KAG0020808.1"/>
    </source>
</evidence>
<feature type="region of interest" description="Disordered" evidence="4">
    <location>
        <begin position="642"/>
        <end position="662"/>
    </location>
</feature>
<evidence type="ECO:0000313" key="8">
    <source>
        <dbReference type="Proteomes" id="UP000703661"/>
    </source>
</evidence>
<dbReference type="OrthoDB" id="408631at2759"/>
<comment type="similarity">
    <text evidence="1">Belongs to the type-B carboxylesterase/lipase family.</text>
</comment>
<dbReference type="PANTHER" id="PTHR11559">
    <property type="entry name" value="CARBOXYLESTERASE"/>
    <property type="match status" value="1"/>
</dbReference>
<keyword evidence="3" id="KW-0378">Hydrolase</keyword>
<dbReference type="PROSITE" id="PS00122">
    <property type="entry name" value="CARBOXYLESTERASE_B_1"/>
    <property type="match status" value="1"/>
</dbReference>
<feature type="chain" id="PRO_5040232340" description="Carboxylesterase type B domain-containing protein" evidence="5">
    <location>
        <begin position="24"/>
        <end position="713"/>
    </location>
</feature>
<dbReference type="InterPro" id="IPR029058">
    <property type="entry name" value="AB_hydrolase_fold"/>
</dbReference>
<proteinExistence type="inferred from homology"/>
<dbReference type="InterPro" id="IPR002168">
    <property type="entry name" value="Lipase_GDXG_HIS_AS"/>
</dbReference>
<reference evidence="7" key="1">
    <citation type="journal article" date="2020" name="Fungal Divers.">
        <title>Resolving the Mortierellaceae phylogeny through synthesis of multi-gene phylogenetics and phylogenomics.</title>
        <authorList>
            <person name="Vandepol N."/>
            <person name="Liber J."/>
            <person name="Desiro A."/>
            <person name="Na H."/>
            <person name="Kennedy M."/>
            <person name="Barry K."/>
            <person name="Grigoriev I.V."/>
            <person name="Miller A.N."/>
            <person name="O'Donnell K."/>
            <person name="Stajich J.E."/>
            <person name="Bonito G."/>
        </authorList>
    </citation>
    <scope>NUCLEOTIDE SEQUENCE</scope>
    <source>
        <strain evidence="7">NRRL 2769</strain>
    </source>
</reference>
<dbReference type="PROSITE" id="PS01173">
    <property type="entry name" value="LIPASE_GDXG_HIS"/>
    <property type="match status" value="1"/>
</dbReference>
<accession>A0A9P6T2U5</accession>
<evidence type="ECO:0000256" key="3">
    <source>
        <dbReference type="ARBA" id="ARBA00022801"/>
    </source>
</evidence>
<evidence type="ECO:0000256" key="1">
    <source>
        <dbReference type="ARBA" id="ARBA00005964"/>
    </source>
</evidence>
<dbReference type="PROSITE" id="PS00941">
    <property type="entry name" value="CARBOXYLESTERASE_B_2"/>
    <property type="match status" value="1"/>
</dbReference>
<dbReference type="Proteomes" id="UP000703661">
    <property type="component" value="Unassembled WGS sequence"/>
</dbReference>
<dbReference type="InterPro" id="IPR050309">
    <property type="entry name" value="Type-B_Carboxylest/Lipase"/>
</dbReference>
<evidence type="ECO:0000259" key="6">
    <source>
        <dbReference type="Pfam" id="PF00135"/>
    </source>
</evidence>
<feature type="compositionally biased region" description="Polar residues" evidence="4">
    <location>
        <begin position="642"/>
        <end position="661"/>
    </location>
</feature>
<feature type="domain" description="Carboxylesterase type B" evidence="6">
    <location>
        <begin position="181"/>
        <end position="697"/>
    </location>
</feature>
<dbReference type="InterPro" id="IPR019819">
    <property type="entry name" value="Carboxylesterase_B_CS"/>
</dbReference>
<organism evidence="7 8">
    <name type="scientific">Entomortierella chlamydospora</name>
    <dbReference type="NCBI Taxonomy" id="101097"/>
    <lineage>
        <taxon>Eukaryota</taxon>
        <taxon>Fungi</taxon>
        <taxon>Fungi incertae sedis</taxon>
        <taxon>Mucoromycota</taxon>
        <taxon>Mortierellomycotina</taxon>
        <taxon>Mortierellomycetes</taxon>
        <taxon>Mortierellales</taxon>
        <taxon>Mortierellaceae</taxon>
        <taxon>Entomortierella</taxon>
    </lineage>
</organism>
<evidence type="ECO:0000256" key="4">
    <source>
        <dbReference type="SAM" id="MobiDB-lite"/>
    </source>
</evidence>
<keyword evidence="8" id="KW-1185">Reference proteome</keyword>
<evidence type="ECO:0000256" key="2">
    <source>
        <dbReference type="ARBA" id="ARBA00010515"/>
    </source>
</evidence>
<keyword evidence="5" id="KW-0732">Signal</keyword>
<dbReference type="SUPFAM" id="SSF53474">
    <property type="entry name" value="alpha/beta-Hydrolases"/>
    <property type="match status" value="1"/>
</dbReference>
<comment type="caution">
    <text evidence="7">The sequence shown here is derived from an EMBL/GenBank/DDBJ whole genome shotgun (WGS) entry which is preliminary data.</text>
</comment>
<name>A0A9P6T2U5_9FUNG</name>
<sequence>MVLLKISALMTMLATSTYYTAFASPLDPNAPLANDLGGVHLLLENDVDSNTPKYPVILLSKSRTYGDSQTACESLRESLVAPTFGNLTSLLNNTPVAHEELRGSTFFWTKGDDKNNGSTCFAFNRKSGQTVKRSCNENLPSLCTNSMPRYIVHEANTTSQIKVKTTHFGVWQGYRDLNQFRFLGIPYAEPPVGNLRFLKPVPINASKFVGGNKVNNATQFGNVCMQLNYGGQEVPPEYEPQVLGASSSEDCLYLNVFTPSLKASKGIRGLPVMVYVHGGSFTTYSGSTPVFEPGNLVSRGGVVVVTLNYRLGVFGLFLDTPDISESIAPGNLATRDQIQALKWVQQNIASFGGDPHQVTIFGESAGAWSMRALLSIPSAFGLYHNVISQSDLMGLPFSSQKYSTDLTSLTMKSLGCNNADLACAQNKTASDLHTAEINGINAFLNMTQYYWVSFGAVYMPMADGSLIANDFSELIKSGRYNKKANILWGFMHDEGFASITDYYPDPISVDDFNNSHVGEWRDSHVRSLLNSPYKLNTSDPDTLRIEMATATTDYYFGCPLLKMSQCIAGKSSSVYAYRMNHGRSIGSAFGGNVTSVCANRACHADDNIPTFGSGDVIPGAIQTGDDARFSRQIIDRWSTFAKTGNPNPKKNSKGLASSNPDVMNVNWPQYDDTTKPLLEIELQNTSVSHNTESAKCKWIEDNIKYEYQLNPPF</sequence>
<feature type="signal peptide" evidence="5">
    <location>
        <begin position="1"/>
        <end position="23"/>
    </location>
</feature>
<dbReference type="Pfam" id="PF00135">
    <property type="entry name" value="COesterase"/>
    <property type="match status" value="1"/>
</dbReference>